<evidence type="ECO:0000313" key="7">
    <source>
        <dbReference type="EMBL" id="QNE36362.1"/>
    </source>
</evidence>
<dbReference type="PANTHER" id="PTHR30055">
    <property type="entry name" value="HTH-TYPE TRANSCRIPTIONAL REGULATOR RUTR"/>
    <property type="match status" value="1"/>
</dbReference>
<dbReference type="SUPFAM" id="SSF48498">
    <property type="entry name" value="Tetracyclin repressor-like, C-terminal domain"/>
    <property type="match status" value="1"/>
</dbReference>
<dbReference type="InterPro" id="IPR050109">
    <property type="entry name" value="HTH-type_TetR-like_transc_reg"/>
</dbReference>
<dbReference type="PRINTS" id="PR00455">
    <property type="entry name" value="HTHTETR"/>
</dbReference>
<evidence type="ECO:0000256" key="3">
    <source>
        <dbReference type="ARBA" id="ARBA00023163"/>
    </source>
</evidence>
<evidence type="ECO:0000256" key="5">
    <source>
        <dbReference type="SAM" id="MobiDB-lite"/>
    </source>
</evidence>
<keyword evidence="3" id="KW-0804">Transcription</keyword>
<dbReference type="Gene3D" id="1.10.10.60">
    <property type="entry name" value="Homeodomain-like"/>
    <property type="match status" value="1"/>
</dbReference>
<protein>
    <submittedName>
        <fullName evidence="7">TetR/AcrR family transcriptional regulator</fullName>
    </submittedName>
</protein>
<feature type="domain" description="HTH tetR-type" evidence="6">
    <location>
        <begin position="12"/>
        <end position="72"/>
    </location>
</feature>
<dbReference type="InterPro" id="IPR009057">
    <property type="entry name" value="Homeodomain-like_sf"/>
</dbReference>
<dbReference type="KEGG" id="lse:F1C12_15405"/>
<name>A0A7G6YCZ7_9MICO</name>
<dbReference type="AlphaFoldDB" id="A0A7G6YCZ7"/>
<keyword evidence="1" id="KW-0805">Transcription regulation</keyword>
<feature type="DNA-binding region" description="H-T-H motif" evidence="4">
    <location>
        <begin position="35"/>
        <end position="54"/>
    </location>
</feature>
<dbReference type="Pfam" id="PF16859">
    <property type="entry name" value="TetR_C_11"/>
    <property type="match status" value="1"/>
</dbReference>
<dbReference type="Pfam" id="PF00440">
    <property type="entry name" value="TetR_N"/>
    <property type="match status" value="1"/>
</dbReference>
<dbReference type="Proteomes" id="UP000515511">
    <property type="component" value="Chromosome"/>
</dbReference>
<evidence type="ECO:0000256" key="4">
    <source>
        <dbReference type="PROSITE-ProRule" id="PRU00335"/>
    </source>
</evidence>
<proteinExistence type="predicted"/>
<organism evidence="7 8">
    <name type="scientific">Leifsonia shinshuensis</name>
    <dbReference type="NCBI Taxonomy" id="150026"/>
    <lineage>
        <taxon>Bacteria</taxon>
        <taxon>Bacillati</taxon>
        <taxon>Actinomycetota</taxon>
        <taxon>Actinomycetes</taxon>
        <taxon>Micrococcales</taxon>
        <taxon>Microbacteriaceae</taxon>
        <taxon>Leifsonia</taxon>
    </lineage>
</organism>
<dbReference type="InterPro" id="IPR011075">
    <property type="entry name" value="TetR_C"/>
</dbReference>
<evidence type="ECO:0000256" key="1">
    <source>
        <dbReference type="ARBA" id="ARBA00023015"/>
    </source>
</evidence>
<keyword evidence="2 4" id="KW-0238">DNA-binding</keyword>
<gene>
    <name evidence="7" type="ORF">F1C12_15405</name>
</gene>
<dbReference type="EMBL" id="CP043641">
    <property type="protein sequence ID" value="QNE36362.1"/>
    <property type="molecule type" value="Genomic_DNA"/>
</dbReference>
<dbReference type="PROSITE" id="PS50977">
    <property type="entry name" value="HTH_TETR_2"/>
    <property type="match status" value="1"/>
</dbReference>
<evidence type="ECO:0000259" key="6">
    <source>
        <dbReference type="PROSITE" id="PS50977"/>
    </source>
</evidence>
<dbReference type="GO" id="GO:0003700">
    <property type="term" value="F:DNA-binding transcription factor activity"/>
    <property type="evidence" value="ECO:0007669"/>
    <property type="project" value="TreeGrafter"/>
</dbReference>
<dbReference type="InterPro" id="IPR001647">
    <property type="entry name" value="HTH_TetR"/>
</dbReference>
<dbReference type="SUPFAM" id="SSF46689">
    <property type="entry name" value="Homeodomain-like"/>
    <property type="match status" value="1"/>
</dbReference>
<accession>A0A7G6YCZ7</accession>
<sequence length="199" mass="21250">MSEGRRGAARSETARVAILEATAALFADRGYDHLSIEGIAARAGVGKQTVYRWWPGKSALIADCLLEGMLLPERFAVPDTGDLRADLVAWLTEVEAVLESPAGEGLFRSLIAAATENADVASRLRESLADPRLFAPRLRAARDSGEVRADLPVDEVSEALIGAVMLRALAHTPADPGLPDRLVDLTLGPRPQSHPPRGT</sequence>
<dbReference type="PANTHER" id="PTHR30055:SF148">
    <property type="entry name" value="TETR-FAMILY TRANSCRIPTIONAL REGULATOR"/>
    <property type="match status" value="1"/>
</dbReference>
<dbReference type="Gene3D" id="1.10.357.10">
    <property type="entry name" value="Tetracycline Repressor, domain 2"/>
    <property type="match status" value="1"/>
</dbReference>
<dbReference type="GO" id="GO:0000976">
    <property type="term" value="F:transcription cis-regulatory region binding"/>
    <property type="evidence" value="ECO:0007669"/>
    <property type="project" value="TreeGrafter"/>
</dbReference>
<dbReference type="InterPro" id="IPR036271">
    <property type="entry name" value="Tet_transcr_reg_TetR-rel_C_sf"/>
</dbReference>
<evidence type="ECO:0000256" key="2">
    <source>
        <dbReference type="ARBA" id="ARBA00023125"/>
    </source>
</evidence>
<feature type="region of interest" description="Disordered" evidence="5">
    <location>
        <begin position="178"/>
        <end position="199"/>
    </location>
</feature>
<evidence type="ECO:0000313" key="8">
    <source>
        <dbReference type="Proteomes" id="UP000515511"/>
    </source>
</evidence>
<reference evidence="8" key="1">
    <citation type="submission" date="2019-09" db="EMBL/GenBank/DDBJ databases">
        <title>Antimicrobial potential of Antarctic Bacteria.</title>
        <authorList>
            <person name="Benaud N."/>
            <person name="Edwards R.J."/>
            <person name="Ferrari B.C."/>
        </authorList>
    </citation>
    <scope>NUCLEOTIDE SEQUENCE [LARGE SCALE GENOMIC DNA]</scope>
    <source>
        <strain evidence="8">INR9</strain>
    </source>
</reference>
<dbReference type="RefSeq" id="WP_185275796.1">
    <property type="nucleotide sequence ID" value="NZ_CP043641.1"/>
</dbReference>